<dbReference type="EMBL" id="BGPR01072218">
    <property type="protein sequence ID" value="GBO45168.1"/>
    <property type="molecule type" value="Genomic_DNA"/>
</dbReference>
<proteinExistence type="predicted"/>
<keyword evidence="2" id="KW-1185">Reference proteome</keyword>
<protein>
    <submittedName>
        <fullName evidence="1">Uncharacterized protein</fullName>
    </submittedName>
</protein>
<evidence type="ECO:0000313" key="2">
    <source>
        <dbReference type="Proteomes" id="UP000499080"/>
    </source>
</evidence>
<organism evidence="1 2">
    <name type="scientific">Araneus ventricosus</name>
    <name type="common">Orbweaver spider</name>
    <name type="synonym">Epeira ventricosa</name>
    <dbReference type="NCBI Taxonomy" id="182803"/>
    <lineage>
        <taxon>Eukaryota</taxon>
        <taxon>Metazoa</taxon>
        <taxon>Ecdysozoa</taxon>
        <taxon>Arthropoda</taxon>
        <taxon>Chelicerata</taxon>
        <taxon>Arachnida</taxon>
        <taxon>Araneae</taxon>
        <taxon>Araneomorphae</taxon>
        <taxon>Entelegynae</taxon>
        <taxon>Araneoidea</taxon>
        <taxon>Araneidae</taxon>
        <taxon>Araneus</taxon>
    </lineage>
</organism>
<reference evidence="1 2" key="1">
    <citation type="journal article" date="2019" name="Sci. Rep.">
        <title>Orb-weaving spider Araneus ventricosus genome elucidates the spidroin gene catalogue.</title>
        <authorList>
            <person name="Kono N."/>
            <person name="Nakamura H."/>
            <person name="Ohtoshi R."/>
            <person name="Moran D.A.P."/>
            <person name="Shinohara A."/>
            <person name="Yoshida Y."/>
            <person name="Fujiwara M."/>
            <person name="Mori M."/>
            <person name="Tomita M."/>
            <person name="Arakawa K."/>
        </authorList>
    </citation>
    <scope>NUCLEOTIDE SEQUENCE [LARGE SCALE GENOMIC DNA]</scope>
</reference>
<dbReference type="Proteomes" id="UP000499080">
    <property type="component" value="Unassembled WGS sequence"/>
</dbReference>
<dbReference type="AlphaFoldDB" id="A0A4Y2X7I5"/>
<gene>
    <name evidence="1" type="ORF">AVEN_128693_1</name>
</gene>
<accession>A0A4Y2X7I5</accession>
<comment type="caution">
    <text evidence="1">The sequence shown here is derived from an EMBL/GenBank/DDBJ whole genome shotgun (WGS) entry which is preliminary data.</text>
</comment>
<evidence type="ECO:0000313" key="1">
    <source>
        <dbReference type="EMBL" id="GBO45168.1"/>
    </source>
</evidence>
<name>A0A4Y2X7I5_ARAVE</name>
<sequence length="107" mass="12360">MILNKDHQSNKDQSSGYEIVIIMQGHNWKCACLSMWQTDAAEMIAGEAMRSYTNTFRCADIVDFIFVVTLKQYNLRCSVIILKVRIDWLTVSPGPYSLEHAWNDIQE</sequence>